<gene>
    <name evidence="1" type="ORF">F3J38_12015</name>
</gene>
<organism evidence="1 2">
    <name type="scientific">Candidatus Pantoea formicae</name>
    <dbReference type="NCBI Taxonomy" id="2608355"/>
    <lineage>
        <taxon>Bacteria</taxon>
        <taxon>Pseudomonadati</taxon>
        <taxon>Pseudomonadota</taxon>
        <taxon>Gammaproteobacteria</taxon>
        <taxon>Enterobacterales</taxon>
        <taxon>Erwiniaceae</taxon>
        <taxon>Pantoea</taxon>
    </lineage>
</organism>
<dbReference type="RefSeq" id="WP_167138604.1">
    <property type="nucleotide sequence ID" value="NZ_VWXD01000003.1"/>
</dbReference>
<reference evidence="1 2" key="1">
    <citation type="journal article" date="2019" name="bioRxiv">
        <title>Bacteria contribute to plant secondary compound degradation in a generalist herbivore system.</title>
        <authorList>
            <person name="Francoeur C.B."/>
            <person name="Khadempour L."/>
            <person name="Moreira-Soto R.D."/>
            <person name="Gotting K."/>
            <person name="Book A.J."/>
            <person name="Pinto-Tomas A.A."/>
            <person name="Keefover-Ring K."/>
            <person name="Currie C.R."/>
        </authorList>
    </citation>
    <scope>NUCLEOTIDE SEQUENCE [LARGE SCALE GENOMIC DNA]</scope>
    <source>
        <strain evidence="1 2">Acro-805</strain>
    </source>
</reference>
<comment type="caution">
    <text evidence="1">The sequence shown here is derived from an EMBL/GenBank/DDBJ whole genome shotgun (WGS) entry which is preliminary data.</text>
</comment>
<protein>
    <submittedName>
        <fullName evidence="1">Uncharacterized protein</fullName>
    </submittedName>
</protein>
<dbReference type="EMBL" id="VWXD01000003">
    <property type="protein sequence ID" value="NIF00778.1"/>
    <property type="molecule type" value="Genomic_DNA"/>
</dbReference>
<proteinExistence type="predicted"/>
<evidence type="ECO:0000313" key="1">
    <source>
        <dbReference type="EMBL" id="NIF00778.1"/>
    </source>
</evidence>
<keyword evidence="2" id="KW-1185">Reference proteome</keyword>
<accession>A0ABX0QUR8</accession>
<name>A0ABX0QUR8_9GAMM</name>
<dbReference type="Proteomes" id="UP000780690">
    <property type="component" value="Unassembled WGS sequence"/>
</dbReference>
<evidence type="ECO:0000313" key="2">
    <source>
        <dbReference type="Proteomes" id="UP000780690"/>
    </source>
</evidence>
<sequence length="232" mass="26942">MLAVNYRRSFFYQDELLNTELHYYRNHVVIFFQSDVFLLIPPEKGKLKNTLLREDGLRWRKLAYLWVDEIIHLFKVLGFTPNTKSASLAQKRSLKKIHNNGTEFEYALPKLGALVEKTLITNNTVLTCNYKGSEITHASGHWLNVNYQGEIEYGLRRFGQCIKQHGNPLKFSTEENPATENKTGLDFSILAAMMNSHYSFNQMNDFQRVAKSDADRYLNRHQHVLNLAANLL</sequence>